<evidence type="ECO:0000256" key="4">
    <source>
        <dbReference type="ARBA" id="ARBA00012240"/>
    </source>
</evidence>
<organism evidence="15 16">
    <name type="scientific">Gilliamella apicola</name>
    <dbReference type="NCBI Taxonomy" id="1196095"/>
    <lineage>
        <taxon>Bacteria</taxon>
        <taxon>Pseudomonadati</taxon>
        <taxon>Pseudomonadota</taxon>
        <taxon>Gammaproteobacteria</taxon>
        <taxon>Orbales</taxon>
        <taxon>Orbaceae</taxon>
        <taxon>Gilliamella</taxon>
    </lineage>
</organism>
<evidence type="ECO:0000256" key="12">
    <source>
        <dbReference type="ARBA" id="ARBA00030600"/>
    </source>
</evidence>
<proteinExistence type="inferred from homology"/>
<dbReference type="Gene3D" id="3.30.1360.80">
    <property type="entry name" value="S-ribosylhomocysteinase (LuxS)"/>
    <property type="match status" value="1"/>
</dbReference>
<dbReference type="SUPFAM" id="SSF63411">
    <property type="entry name" value="LuxS/MPP-like metallohydrolase"/>
    <property type="match status" value="1"/>
</dbReference>
<evidence type="ECO:0000256" key="2">
    <source>
        <dbReference type="ARBA" id="ARBA00007311"/>
    </source>
</evidence>
<dbReference type="InterPro" id="IPR003815">
    <property type="entry name" value="S-ribosylhomocysteinase"/>
</dbReference>
<name>A0A556SAI6_9GAMM</name>
<evidence type="ECO:0000256" key="6">
    <source>
        <dbReference type="ARBA" id="ARBA00022654"/>
    </source>
</evidence>
<dbReference type="PANTHER" id="PTHR35799:SF1">
    <property type="entry name" value="S-RIBOSYLHOMOCYSTEINE LYASE"/>
    <property type="match status" value="1"/>
</dbReference>
<feature type="binding site" evidence="14">
    <location>
        <position position="54"/>
    </location>
    <ligand>
        <name>Fe cation</name>
        <dbReference type="ChEBI" id="CHEBI:24875"/>
    </ligand>
</feature>
<comment type="caution">
    <text evidence="15">The sequence shown here is derived from an EMBL/GenBank/DDBJ whole genome shotgun (WGS) entry which is preliminary data.</text>
</comment>
<comment type="cofactor">
    <cofactor evidence="14">
        <name>Fe cation</name>
        <dbReference type="ChEBI" id="CHEBI:24875"/>
    </cofactor>
    <text evidence="14">Binds 1 Fe cation per subunit.</text>
</comment>
<dbReference type="GO" id="GO:0009372">
    <property type="term" value="P:quorum sensing"/>
    <property type="evidence" value="ECO:0007669"/>
    <property type="project" value="UniProtKB-UniRule"/>
</dbReference>
<comment type="function">
    <text evidence="11 14">Involved in the synthesis of autoinducer 2 (AI-2) which is secreted by bacteria and is used to communicate both the cell density and the metabolic potential of the environment. The regulation of gene expression in response to changes in cell density is called quorum sensing. Catalyzes the transformation of S-ribosylhomocysteine (RHC) to homocysteine (HC) and 4,5-dihydroxy-2,3-pentadione (DPD).</text>
</comment>
<evidence type="ECO:0000313" key="15">
    <source>
        <dbReference type="EMBL" id="TSJ98159.1"/>
    </source>
</evidence>
<dbReference type="EMBL" id="VMHM01000012">
    <property type="protein sequence ID" value="TSJ98159.1"/>
    <property type="molecule type" value="Genomic_DNA"/>
</dbReference>
<dbReference type="PIRSF" id="PIRSF006160">
    <property type="entry name" value="AI2"/>
    <property type="match status" value="1"/>
</dbReference>
<keyword evidence="7 14" id="KW-0479">Metal-binding</keyword>
<evidence type="ECO:0000256" key="11">
    <source>
        <dbReference type="ARBA" id="ARBA00024654"/>
    </source>
</evidence>
<comment type="subunit">
    <text evidence="3 14">Homodimer.</text>
</comment>
<evidence type="ECO:0000256" key="9">
    <source>
        <dbReference type="ARBA" id="ARBA00023004"/>
    </source>
</evidence>
<dbReference type="Proteomes" id="UP000319483">
    <property type="component" value="Unassembled WGS sequence"/>
</dbReference>
<comment type="similarity">
    <text evidence="2 14">Belongs to the LuxS family.</text>
</comment>
<dbReference type="AlphaFoldDB" id="A0A556SAI6"/>
<keyword evidence="9 14" id="KW-0408">Iron</keyword>
<dbReference type="PANTHER" id="PTHR35799">
    <property type="entry name" value="S-RIBOSYLHOMOCYSTEINE LYASE"/>
    <property type="match status" value="1"/>
</dbReference>
<evidence type="ECO:0000313" key="16">
    <source>
        <dbReference type="Proteomes" id="UP000319483"/>
    </source>
</evidence>
<feature type="binding site" evidence="14">
    <location>
        <position position="58"/>
    </location>
    <ligand>
        <name>Fe cation</name>
        <dbReference type="ChEBI" id="CHEBI:24875"/>
    </ligand>
</feature>
<evidence type="ECO:0000256" key="14">
    <source>
        <dbReference type="HAMAP-Rule" id="MF_00091"/>
    </source>
</evidence>
<dbReference type="PRINTS" id="PR01487">
    <property type="entry name" value="LUXSPROTEIN"/>
</dbReference>
<dbReference type="EC" id="4.4.1.21" evidence="4 14"/>
<dbReference type="NCBIfam" id="NF002602">
    <property type="entry name" value="PRK02260.1-2"/>
    <property type="match status" value="1"/>
</dbReference>
<dbReference type="Pfam" id="PF02664">
    <property type="entry name" value="LuxS"/>
    <property type="match status" value="1"/>
</dbReference>
<feature type="binding site" evidence="14">
    <location>
        <position position="128"/>
    </location>
    <ligand>
        <name>Fe cation</name>
        <dbReference type="ChEBI" id="CHEBI:24875"/>
    </ligand>
</feature>
<keyword evidence="8 14" id="KW-0071">Autoinducer synthesis</keyword>
<evidence type="ECO:0000256" key="13">
    <source>
        <dbReference type="ARBA" id="ARBA00031777"/>
    </source>
</evidence>
<evidence type="ECO:0000256" key="3">
    <source>
        <dbReference type="ARBA" id="ARBA00011738"/>
    </source>
</evidence>
<accession>A0A556SAI6</accession>
<dbReference type="GO" id="GO:0005506">
    <property type="term" value="F:iron ion binding"/>
    <property type="evidence" value="ECO:0007669"/>
    <property type="project" value="InterPro"/>
</dbReference>
<gene>
    <name evidence="14 15" type="primary">luxS</name>
    <name evidence="15" type="ORF">FPQ15_09600</name>
</gene>
<dbReference type="RefSeq" id="WP_144092384.1">
    <property type="nucleotide sequence ID" value="NZ_CAMLAP010000011.1"/>
</dbReference>
<evidence type="ECO:0000256" key="10">
    <source>
        <dbReference type="ARBA" id="ARBA00023239"/>
    </source>
</evidence>
<evidence type="ECO:0000256" key="5">
    <source>
        <dbReference type="ARBA" id="ARBA00015130"/>
    </source>
</evidence>
<dbReference type="InterPro" id="IPR011249">
    <property type="entry name" value="Metalloenz_LuxS/M16"/>
</dbReference>
<evidence type="ECO:0000256" key="8">
    <source>
        <dbReference type="ARBA" id="ARBA00022929"/>
    </source>
</evidence>
<reference evidence="15 16" key="1">
    <citation type="submission" date="2019-07" db="EMBL/GenBank/DDBJ databases">
        <title>Gilliamella genomes.</title>
        <authorList>
            <person name="Zheng H."/>
        </authorList>
    </citation>
    <scope>NUCLEOTIDE SEQUENCE [LARGE SCALE GENOMIC DNA]</scope>
    <source>
        <strain evidence="15 16">W8127</strain>
    </source>
</reference>
<keyword evidence="10 14" id="KW-0456">Lyase</keyword>
<protein>
    <recommendedName>
        <fullName evidence="5 14">S-ribosylhomocysteine lyase</fullName>
        <ecNumber evidence="4 14">4.4.1.21</ecNumber>
    </recommendedName>
    <alternativeName>
        <fullName evidence="12 14">AI-2 synthesis protein</fullName>
    </alternativeName>
    <alternativeName>
        <fullName evidence="13 14">Autoinducer-2 production protein LuxS</fullName>
    </alternativeName>
</protein>
<dbReference type="GO" id="GO:0043768">
    <property type="term" value="F:S-ribosylhomocysteine lyase activity"/>
    <property type="evidence" value="ECO:0007669"/>
    <property type="project" value="UniProtKB-UniRule"/>
</dbReference>
<dbReference type="InterPro" id="IPR037005">
    <property type="entry name" value="LuxS_sf"/>
</dbReference>
<comment type="catalytic activity">
    <reaction evidence="1 14">
        <text>S-(5-deoxy-D-ribos-5-yl)-L-homocysteine = (S)-4,5-dihydroxypentane-2,3-dione + L-homocysteine</text>
        <dbReference type="Rhea" id="RHEA:17753"/>
        <dbReference type="ChEBI" id="CHEBI:29484"/>
        <dbReference type="ChEBI" id="CHEBI:58195"/>
        <dbReference type="ChEBI" id="CHEBI:58199"/>
        <dbReference type="EC" id="4.4.1.21"/>
    </reaction>
</comment>
<evidence type="ECO:0000256" key="7">
    <source>
        <dbReference type="ARBA" id="ARBA00022723"/>
    </source>
</evidence>
<evidence type="ECO:0000256" key="1">
    <source>
        <dbReference type="ARBA" id="ARBA00000297"/>
    </source>
</evidence>
<keyword evidence="6 14" id="KW-0673">Quorum sensing</keyword>
<dbReference type="HAMAP" id="MF_00091">
    <property type="entry name" value="LuxS"/>
    <property type="match status" value="1"/>
</dbReference>
<sequence>MPLLDSFKVDHTKMKAPFVRVAKIMATPKGDNITVFDLRFTIPNKELLPERGIHTLEHLFAGFMRDHLNNEQVEIIDISPMGCRTGFYMSLIGKPEESLVVDAWLKSMQDVLKVKSQNQIPELNEYQCGTYKMHSLDEAKAIAKKVIQSGIGICRNEEIALTEEQLTNINN</sequence>